<dbReference type="InterPro" id="IPR020846">
    <property type="entry name" value="MFS_dom"/>
</dbReference>
<feature type="transmembrane region" description="Helical" evidence="7">
    <location>
        <begin position="207"/>
        <end position="226"/>
    </location>
</feature>
<dbReference type="PROSITE" id="PS50850">
    <property type="entry name" value="MFS"/>
    <property type="match status" value="1"/>
</dbReference>
<keyword evidence="10" id="KW-1185">Reference proteome</keyword>
<comment type="caution">
    <text evidence="9">The sequence shown here is derived from an EMBL/GenBank/DDBJ whole genome shotgun (WGS) entry which is preliminary data.</text>
</comment>
<evidence type="ECO:0000259" key="8">
    <source>
        <dbReference type="PROSITE" id="PS50850"/>
    </source>
</evidence>
<evidence type="ECO:0000256" key="3">
    <source>
        <dbReference type="ARBA" id="ARBA00022475"/>
    </source>
</evidence>
<protein>
    <submittedName>
        <fullName evidence="9">MFS transporter</fullName>
    </submittedName>
</protein>
<evidence type="ECO:0000256" key="5">
    <source>
        <dbReference type="ARBA" id="ARBA00022989"/>
    </source>
</evidence>
<dbReference type="PANTHER" id="PTHR23522">
    <property type="entry name" value="BLL5896 PROTEIN"/>
    <property type="match status" value="1"/>
</dbReference>
<feature type="domain" description="Major facilitator superfamily (MFS) profile" evidence="8">
    <location>
        <begin position="160"/>
        <end position="406"/>
    </location>
</feature>
<feature type="transmembrane region" description="Helical" evidence="7">
    <location>
        <begin position="367"/>
        <end position="388"/>
    </location>
</feature>
<feature type="transmembrane region" description="Helical" evidence="7">
    <location>
        <begin position="269"/>
        <end position="289"/>
    </location>
</feature>
<dbReference type="Proteomes" id="UP001596106">
    <property type="component" value="Unassembled WGS sequence"/>
</dbReference>
<keyword evidence="6 7" id="KW-0472">Membrane</keyword>
<dbReference type="InterPro" id="IPR036259">
    <property type="entry name" value="MFS_trans_sf"/>
</dbReference>
<sequence>MKLKTRIQLSLMMFLLYSVWGAWYGQMSKYLFSQLNATGDQVGNAYTAFSLAMLVAPFFVGLIADRYFAAQKVLGVLNLAGAAILFFLVQEKNPDAFFWQILAYCLTFAPSMSLTTSIAMQHMANPEKEFPGIRVLGTVAWIVITNIVGFLNIGGESTIFEIAMYIALFFGLFSFTLPDTPPKASANATVGQILGVDAFKLLKDRSFAIFFVSSVLICIPLSFYYAMANPSLTDSGMTNVENKMSLGQASEFFFMLMIPLAFKRLGVKYMLVVGLVAWIIRFLLFGYGDGGSGEWMLYIAIVLHGVCYDFFFVTGQIYTDNKAGERIKSSAQGLITLATYGIGMGIGSKLAGIVADMYTVNGKVNWTSVWMVPAGIAAVVLVLFVLFFNDRKKTVPAEDELVTGPL</sequence>
<name>A0ABW0I8M1_9BACT</name>
<feature type="transmembrane region" description="Helical" evidence="7">
    <location>
        <begin position="132"/>
        <end position="153"/>
    </location>
</feature>
<feature type="transmembrane region" description="Helical" evidence="7">
    <location>
        <begin position="295"/>
        <end position="313"/>
    </location>
</feature>
<evidence type="ECO:0000313" key="10">
    <source>
        <dbReference type="Proteomes" id="UP001596106"/>
    </source>
</evidence>
<proteinExistence type="predicted"/>
<feature type="transmembrane region" description="Helical" evidence="7">
    <location>
        <begin position="73"/>
        <end position="90"/>
    </location>
</feature>
<keyword evidence="5 7" id="KW-1133">Transmembrane helix</keyword>
<comment type="subcellular location">
    <subcellularLocation>
        <location evidence="1">Cell membrane</location>
        <topology evidence="1">Multi-pass membrane protein</topology>
    </subcellularLocation>
</comment>
<evidence type="ECO:0000256" key="2">
    <source>
        <dbReference type="ARBA" id="ARBA00022448"/>
    </source>
</evidence>
<dbReference type="RefSeq" id="WP_379842170.1">
    <property type="nucleotide sequence ID" value="NZ_JBHSMA010000001.1"/>
</dbReference>
<dbReference type="Gene3D" id="1.20.1250.20">
    <property type="entry name" value="MFS general substrate transporter like domains"/>
    <property type="match status" value="2"/>
</dbReference>
<evidence type="ECO:0000313" key="9">
    <source>
        <dbReference type="EMBL" id="MFC5408872.1"/>
    </source>
</evidence>
<organism evidence="9 10">
    <name type="scientific">Larkinella bovis</name>
    <dbReference type="NCBI Taxonomy" id="683041"/>
    <lineage>
        <taxon>Bacteria</taxon>
        <taxon>Pseudomonadati</taxon>
        <taxon>Bacteroidota</taxon>
        <taxon>Cytophagia</taxon>
        <taxon>Cytophagales</taxon>
        <taxon>Spirosomataceae</taxon>
        <taxon>Larkinella</taxon>
    </lineage>
</organism>
<evidence type="ECO:0000256" key="7">
    <source>
        <dbReference type="SAM" id="Phobius"/>
    </source>
</evidence>
<feature type="transmembrane region" description="Helical" evidence="7">
    <location>
        <begin position="159"/>
        <end position="177"/>
    </location>
</feature>
<dbReference type="Pfam" id="PF03825">
    <property type="entry name" value="Nuc_H_symport"/>
    <property type="match status" value="1"/>
</dbReference>
<feature type="transmembrane region" description="Helical" evidence="7">
    <location>
        <begin position="334"/>
        <end position="355"/>
    </location>
</feature>
<evidence type="ECO:0000256" key="1">
    <source>
        <dbReference type="ARBA" id="ARBA00004651"/>
    </source>
</evidence>
<keyword evidence="3" id="KW-1003">Cell membrane</keyword>
<keyword evidence="4 7" id="KW-0812">Transmembrane</keyword>
<feature type="transmembrane region" description="Helical" evidence="7">
    <location>
        <begin position="246"/>
        <end position="262"/>
    </location>
</feature>
<dbReference type="PANTHER" id="PTHR23522:SF4">
    <property type="entry name" value="NUCLEOSIDE PERMEASE NUPG-RELATED"/>
    <property type="match status" value="1"/>
</dbReference>
<feature type="transmembrane region" description="Helical" evidence="7">
    <location>
        <begin position="96"/>
        <end position="120"/>
    </location>
</feature>
<dbReference type="SUPFAM" id="SSF103473">
    <property type="entry name" value="MFS general substrate transporter"/>
    <property type="match status" value="1"/>
</dbReference>
<evidence type="ECO:0000256" key="4">
    <source>
        <dbReference type="ARBA" id="ARBA00022692"/>
    </source>
</evidence>
<evidence type="ECO:0000256" key="6">
    <source>
        <dbReference type="ARBA" id="ARBA00023136"/>
    </source>
</evidence>
<gene>
    <name evidence="9" type="ORF">ACFPMF_06115</name>
</gene>
<keyword evidence="2" id="KW-0813">Transport</keyword>
<reference evidence="10" key="1">
    <citation type="journal article" date="2019" name="Int. J. Syst. Evol. Microbiol.">
        <title>The Global Catalogue of Microorganisms (GCM) 10K type strain sequencing project: providing services to taxonomists for standard genome sequencing and annotation.</title>
        <authorList>
            <consortium name="The Broad Institute Genomics Platform"/>
            <consortium name="The Broad Institute Genome Sequencing Center for Infectious Disease"/>
            <person name="Wu L."/>
            <person name="Ma J."/>
        </authorList>
    </citation>
    <scope>NUCLEOTIDE SEQUENCE [LARGE SCALE GENOMIC DNA]</scope>
    <source>
        <strain evidence="10">CCUG 55250</strain>
    </source>
</reference>
<feature type="transmembrane region" description="Helical" evidence="7">
    <location>
        <begin position="45"/>
        <end position="64"/>
    </location>
</feature>
<dbReference type="EMBL" id="JBHSMA010000001">
    <property type="protein sequence ID" value="MFC5408872.1"/>
    <property type="molecule type" value="Genomic_DNA"/>
</dbReference>
<accession>A0ABW0I8M1</accession>
<dbReference type="InterPro" id="IPR004740">
    <property type="entry name" value="Nuc_H_symport"/>
</dbReference>